<dbReference type="InterPro" id="IPR005119">
    <property type="entry name" value="LysR_subst-bd"/>
</dbReference>
<sequence length="299" mass="31832">MELRHIRYFLAVAEEGNFTRAAQRLGIGQPPLSTQIRDLEREVGAALFHRVPHGAELTEAGTAFLAEVRGLPNRARGAIEAARRAARGETGTLALGFTGTAALNPVVSASIRAFRRSFPEVVIRVEEASSIELNTRLIERGIDVAILRPSPSDPGEMRVHELLSEPLILALPAAHPAAAEETVALARLCHEPMILTPRSVGVGLHDAAVSACHAAGFTPVLGQAAPYIASILSLVASELGVSLVPSGLREVRVEGVAYRDIRPPVPRVSLALAYRSRNPPRLALNLAALARAVARGRSL</sequence>
<dbReference type="PRINTS" id="PR00039">
    <property type="entry name" value="HTHLYSR"/>
</dbReference>
<evidence type="ECO:0000313" key="6">
    <source>
        <dbReference type="EMBL" id="PZQ45610.1"/>
    </source>
</evidence>
<dbReference type="FunFam" id="1.10.10.10:FF:000001">
    <property type="entry name" value="LysR family transcriptional regulator"/>
    <property type="match status" value="1"/>
</dbReference>
<gene>
    <name evidence="6" type="ORF">DI556_22445</name>
</gene>
<keyword evidence="2" id="KW-0805">Transcription regulation</keyword>
<dbReference type="InterPro" id="IPR036388">
    <property type="entry name" value="WH-like_DNA-bd_sf"/>
</dbReference>
<dbReference type="Gene3D" id="1.10.10.10">
    <property type="entry name" value="Winged helix-like DNA-binding domain superfamily/Winged helix DNA-binding domain"/>
    <property type="match status" value="1"/>
</dbReference>
<keyword evidence="3" id="KW-0238">DNA-binding</keyword>
<evidence type="ECO:0000259" key="5">
    <source>
        <dbReference type="PROSITE" id="PS50931"/>
    </source>
</evidence>
<dbReference type="PANTHER" id="PTHR30346:SF30">
    <property type="entry name" value="SMALL NEUTRAL PROTEASE REGULATORY PROTEIN"/>
    <property type="match status" value="1"/>
</dbReference>
<dbReference type="Gene3D" id="3.40.190.10">
    <property type="entry name" value="Periplasmic binding protein-like II"/>
    <property type="match status" value="2"/>
</dbReference>
<dbReference type="PANTHER" id="PTHR30346">
    <property type="entry name" value="TRANSCRIPTIONAL DUAL REGULATOR HCAR-RELATED"/>
    <property type="match status" value="1"/>
</dbReference>
<dbReference type="AlphaFoldDB" id="A0A2W5Q2P3"/>
<evidence type="ECO:0000256" key="2">
    <source>
        <dbReference type="ARBA" id="ARBA00023015"/>
    </source>
</evidence>
<dbReference type="PROSITE" id="PS50931">
    <property type="entry name" value="HTH_LYSR"/>
    <property type="match status" value="1"/>
</dbReference>
<dbReference type="Proteomes" id="UP000249185">
    <property type="component" value="Unassembled WGS sequence"/>
</dbReference>
<accession>A0A2W5Q2P3</accession>
<feature type="domain" description="HTH lysR-type" evidence="5">
    <location>
        <begin position="1"/>
        <end position="58"/>
    </location>
</feature>
<protein>
    <submittedName>
        <fullName evidence="6">Transcriptional regulator</fullName>
    </submittedName>
</protein>
<dbReference type="SUPFAM" id="SSF46785">
    <property type="entry name" value="Winged helix' DNA-binding domain"/>
    <property type="match status" value="1"/>
</dbReference>
<evidence type="ECO:0000313" key="7">
    <source>
        <dbReference type="Proteomes" id="UP000249185"/>
    </source>
</evidence>
<comment type="similarity">
    <text evidence="1">Belongs to the LysR transcriptional regulatory family.</text>
</comment>
<dbReference type="SUPFAM" id="SSF53850">
    <property type="entry name" value="Periplasmic binding protein-like II"/>
    <property type="match status" value="1"/>
</dbReference>
<dbReference type="EMBL" id="QFPW01000047">
    <property type="protein sequence ID" value="PZQ45610.1"/>
    <property type="molecule type" value="Genomic_DNA"/>
</dbReference>
<reference evidence="6 7" key="1">
    <citation type="submission" date="2017-08" db="EMBL/GenBank/DDBJ databases">
        <title>Infants hospitalized years apart are colonized by the same room-sourced microbial strains.</title>
        <authorList>
            <person name="Brooks B."/>
            <person name="Olm M.R."/>
            <person name="Firek B.A."/>
            <person name="Baker R."/>
            <person name="Thomas B.C."/>
            <person name="Morowitz M.J."/>
            <person name="Banfield J.F."/>
        </authorList>
    </citation>
    <scope>NUCLEOTIDE SEQUENCE [LARGE SCALE GENOMIC DNA]</scope>
    <source>
        <strain evidence="6">S2_005_002_R2_34</strain>
    </source>
</reference>
<name>A0A2W5Q2P3_RHOSU</name>
<comment type="caution">
    <text evidence="6">The sequence shown here is derived from an EMBL/GenBank/DDBJ whole genome shotgun (WGS) entry which is preliminary data.</text>
</comment>
<dbReference type="GO" id="GO:0003700">
    <property type="term" value="F:DNA-binding transcription factor activity"/>
    <property type="evidence" value="ECO:0007669"/>
    <property type="project" value="InterPro"/>
</dbReference>
<evidence type="ECO:0000256" key="4">
    <source>
        <dbReference type="ARBA" id="ARBA00023163"/>
    </source>
</evidence>
<organism evidence="6 7">
    <name type="scientific">Rhodovulum sulfidophilum</name>
    <name type="common">Rhodobacter sulfidophilus</name>
    <dbReference type="NCBI Taxonomy" id="35806"/>
    <lineage>
        <taxon>Bacteria</taxon>
        <taxon>Pseudomonadati</taxon>
        <taxon>Pseudomonadota</taxon>
        <taxon>Alphaproteobacteria</taxon>
        <taxon>Rhodobacterales</taxon>
        <taxon>Paracoccaceae</taxon>
        <taxon>Rhodovulum</taxon>
    </lineage>
</organism>
<keyword evidence="4" id="KW-0804">Transcription</keyword>
<proteinExistence type="inferred from homology"/>
<evidence type="ECO:0000256" key="3">
    <source>
        <dbReference type="ARBA" id="ARBA00023125"/>
    </source>
</evidence>
<dbReference type="GO" id="GO:0032993">
    <property type="term" value="C:protein-DNA complex"/>
    <property type="evidence" value="ECO:0007669"/>
    <property type="project" value="TreeGrafter"/>
</dbReference>
<evidence type="ECO:0000256" key="1">
    <source>
        <dbReference type="ARBA" id="ARBA00009437"/>
    </source>
</evidence>
<dbReference type="InterPro" id="IPR000847">
    <property type="entry name" value="LysR_HTH_N"/>
</dbReference>
<dbReference type="Pfam" id="PF00126">
    <property type="entry name" value="HTH_1"/>
    <property type="match status" value="1"/>
</dbReference>
<dbReference type="InterPro" id="IPR036390">
    <property type="entry name" value="WH_DNA-bd_sf"/>
</dbReference>
<dbReference type="Pfam" id="PF03466">
    <property type="entry name" value="LysR_substrate"/>
    <property type="match status" value="1"/>
</dbReference>
<dbReference type="GO" id="GO:0003677">
    <property type="term" value="F:DNA binding"/>
    <property type="evidence" value="ECO:0007669"/>
    <property type="project" value="UniProtKB-KW"/>
</dbReference>